<evidence type="ECO:0000313" key="4">
    <source>
        <dbReference type="Proteomes" id="UP000639338"/>
    </source>
</evidence>
<evidence type="ECO:0000313" key="3">
    <source>
        <dbReference type="EMBL" id="KAF7992225.1"/>
    </source>
</evidence>
<accession>A0A835CTD7</accession>
<feature type="region of interest" description="Disordered" evidence="1">
    <location>
        <begin position="342"/>
        <end position="370"/>
    </location>
</feature>
<feature type="compositionally biased region" description="Polar residues" evidence="1">
    <location>
        <begin position="723"/>
        <end position="732"/>
    </location>
</feature>
<feature type="compositionally biased region" description="Polar residues" evidence="1">
    <location>
        <begin position="397"/>
        <end position="406"/>
    </location>
</feature>
<feature type="region of interest" description="Disordered" evidence="1">
    <location>
        <begin position="38"/>
        <end position="136"/>
    </location>
</feature>
<sequence>MDPQNNSRCLQMQQMQNNPDNGLCQTTLLPADSIYVHHQQQHHNNINEDETTASTTTTTTMHSENRNRCQSKIDNQQKYRRNKERHIEGRSLSPASSSDNNEIFTTTSRQQSHRHRQHSSHRHKHLNNKNNNSDNIYQDNRIENHQQHQQHQHSTGLNMHQVNYCHGYHEIGPTTSCYSDVCNSDIHNTIEDNKNSFTPSNYQDRYSVFDDDIYGQMSSQPTSVTETIISSRISPSSSNVIGPLQIQNITNEHQRISSGVSCESSLSSASNKHHERCMTEQRRNHPRHNNNFVQSYTLNHPQRTIRENENNSPLLIGLESIQMNAPAKKKCTCHMEHTQQQLQLQHQQHHQQQQQQSLQNDNDIQRQQAVRQTNHYSSYIEHGQFDNLEKRQHGNDDGSNVITSSSRIRQPPALPPRPPTRPNRQYETTAYDRCADNGEGGCCKKYVVLCCLCGGLSAAVGSLFLAVHAVLSAHTASLMHFETVPSYIPGFMLIMMGLFTILLARRKLRYGILMKICGSVGVVCALICVLVTVTTTVIHMSKLQSLRECVYTARARSCTCYGALQGRGNSDTGVLFEGIPHCEAVHGALYACLRALFGISVAGILACIFSCMLVYQLLSHEKKKMYWEQLELRCRSLYGQGTGAPVGNASVGSCGCCNDCGNLNPWWAQTPGNLYTPNPDIAPSRRWRLPWSRSRGPAPTPDSNYGFNAQSMRHANVDDNDPSHGSTINVQTPYGFMDSHHHHQSGPYSVLNTHSQSTSYTPNTASYSVLETRVPLWGPPPPYSDPNSPARQPQINEHKNCSSMDSSSASSVVVMMSTTRGASSLTQTLPTSSRLAAIKNHADNFESTNEGNNIRTVTQNFGYSENYENSEELLNNAKLEAGINNGNTINKLRRQKKTLKGVENDAFQQDNKFLQAANQLEIDKIYFDNNSCCNGLDNSTNKIDHDNDEEVSIKEHQEENMEQSSYTSSPIDKIYHTKRSRLPLPLPPQQNSTCHNDVSIESTCEQNYMNSNEAMSLPEEFLAPDAQYDLIQQGNCYGYCPAKNINESRENLSNYSFKDISNRDFKSKDNVYEKKSSQSSSEALDDNLIKQNEEEHQCCSNSSVDLEADWKNLEQKLKSEKGVCPINV</sequence>
<feature type="region of interest" description="Disordered" evidence="1">
    <location>
        <begin position="688"/>
        <end position="762"/>
    </location>
</feature>
<keyword evidence="2" id="KW-0812">Transmembrane</keyword>
<dbReference type="AlphaFoldDB" id="A0A835CTD7"/>
<feature type="transmembrane region" description="Helical" evidence="2">
    <location>
        <begin position="516"/>
        <end position="538"/>
    </location>
</feature>
<evidence type="ECO:0000256" key="1">
    <source>
        <dbReference type="SAM" id="MobiDB-lite"/>
    </source>
</evidence>
<feature type="transmembrane region" description="Helical" evidence="2">
    <location>
        <begin position="446"/>
        <end position="467"/>
    </location>
</feature>
<feature type="region of interest" description="Disordered" evidence="1">
    <location>
        <begin position="389"/>
        <end position="425"/>
    </location>
</feature>
<protein>
    <submittedName>
        <fullName evidence="3">Uncharacterized protein</fullName>
    </submittedName>
</protein>
<name>A0A835CTD7_APHGI</name>
<organism evidence="3 4">
    <name type="scientific">Aphidius gifuensis</name>
    <name type="common">Parasitoid wasp</name>
    <dbReference type="NCBI Taxonomy" id="684658"/>
    <lineage>
        <taxon>Eukaryota</taxon>
        <taxon>Metazoa</taxon>
        <taxon>Ecdysozoa</taxon>
        <taxon>Arthropoda</taxon>
        <taxon>Hexapoda</taxon>
        <taxon>Insecta</taxon>
        <taxon>Pterygota</taxon>
        <taxon>Neoptera</taxon>
        <taxon>Endopterygota</taxon>
        <taxon>Hymenoptera</taxon>
        <taxon>Apocrita</taxon>
        <taxon>Ichneumonoidea</taxon>
        <taxon>Braconidae</taxon>
        <taxon>Aphidiinae</taxon>
        <taxon>Aphidius</taxon>
    </lineage>
</organism>
<feature type="compositionally biased region" description="Polar residues" evidence="1">
    <location>
        <begin position="93"/>
        <end position="104"/>
    </location>
</feature>
<feature type="compositionally biased region" description="Low complexity" evidence="1">
    <location>
        <begin position="342"/>
        <end position="359"/>
    </location>
</feature>
<proteinExistence type="predicted"/>
<comment type="caution">
    <text evidence="3">The sequence shown here is derived from an EMBL/GenBank/DDBJ whole genome shotgun (WGS) entry which is preliminary data.</text>
</comment>
<dbReference type="PANTHER" id="PTHR39952:SF1">
    <property type="match status" value="1"/>
</dbReference>
<feature type="region of interest" description="Disordered" evidence="1">
    <location>
        <begin position="778"/>
        <end position="808"/>
    </location>
</feature>
<feature type="compositionally biased region" description="Pro residues" evidence="1">
    <location>
        <begin position="412"/>
        <end position="421"/>
    </location>
</feature>
<gene>
    <name evidence="3" type="ORF">HCN44_001550</name>
</gene>
<reference evidence="3 4" key="1">
    <citation type="submission" date="2020-08" db="EMBL/GenBank/DDBJ databases">
        <title>Aphidius gifuensis genome sequencing and assembly.</title>
        <authorList>
            <person name="Du Z."/>
        </authorList>
    </citation>
    <scope>NUCLEOTIDE SEQUENCE [LARGE SCALE GENOMIC DNA]</scope>
    <source>
        <strain evidence="3">YNYX2018</strain>
        <tissue evidence="3">Adults</tissue>
    </source>
</reference>
<dbReference type="EMBL" id="JACMRX010000003">
    <property type="protein sequence ID" value="KAF7992225.1"/>
    <property type="molecule type" value="Genomic_DNA"/>
</dbReference>
<keyword evidence="2" id="KW-0472">Membrane</keyword>
<dbReference type="OrthoDB" id="8194427at2759"/>
<feature type="compositionally biased region" description="Polar residues" evidence="1">
    <location>
        <begin position="701"/>
        <end position="713"/>
    </location>
</feature>
<feature type="compositionally biased region" description="Polar residues" evidence="1">
    <location>
        <begin position="360"/>
        <end position="370"/>
    </location>
</feature>
<feature type="compositionally biased region" description="Polar residues" evidence="1">
    <location>
        <begin position="746"/>
        <end position="762"/>
    </location>
</feature>
<feature type="transmembrane region" description="Helical" evidence="2">
    <location>
        <begin position="595"/>
        <end position="618"/>
    </location>
</feature>
<feature type="transmembrane region" description="Helical" evidence="2">
    <location>
        <begin position="487"/>
        <end position="504"/>
    </location>
</feature>
<evidence type="ECO:0000256" key="2">
    <source>
        <dbReference type="SAM" id="Phobius"/>
    </source>
</evidence>
<dbReference type="PANTHER" id="PTHR39952">
    <property type="entry name" value="FI02073P"/>
    <property type="match status" value="1"/>
</dbReference>
<dbReference type="Proteomes" id="UP000639338">
    <property type="component" value="Unassembled WGS sequence"/>
</dbReference>
<keyword evidence="4" id="KW-1185">Reference proteome</keyword>
<feature type="compositionally biased region" description="Basic residues" evidence="1">
    <location>
        <begin position="111"/>
        <end position="127"/>
    </location>
</feature>
<keyword evidence="2" id="KW-1133">Transmembrane helix</keyword>